<dbReference type="Proteomes" id="UP000639051">
    <property type="component" value="Unassembled WGS sequence"/>
</dbReference>
<gene>
    <name evidence="2" type="ORF">JJE72_04625</name>
</gene>
<protein>
    <recommendedName>
        <fullName evidence="1">Histone acetyltransferase Rv0428c-like SH3 domain-containing protein</fullName>
    </recommendedName>
</protein>
<organism evidence="2 3">
    <name type="scientific">Sinomonas cellulolyticus</name>
    <dbReference type="NCBI Taxonomy" id="2801916"/>
    <lineage>
        <taxon>Bacteria</taxon>
        <taxon>Bacillati</taxon>
        <taxon>Actinomycetota</taxon>
        <taxon>Actinomycetes</taxon>
        <taxon>Micrococcales</taxon>
        <taxon>Micrococcaceae</taxon>
        <taxon>Sinomonas</taxon>
    </lineage>
</organism>
<accession>A0ABS1JZF6</accession>
<comment type="caution">
    <text evidence="2">The sequence shown here is derived from an EMBL/GenBank/DDBJ whole genome shotgun (WGS) entry which is preliminary data.</text>
</comment>
<reference evidence="2 3" key="1">
    <citation type="submission" date="2021-01" db="EMBL/GenBank/DDBJ databases">
        <title>Genome public.</title>
        <authorList>
            <person name="Liu C."/>
            <person name="Sun Q."/>
        </authorList>
    </citation>
    <scope>NUCLEOTIDE SEQUENCE [LARGE SCALE GENOMIC DNA]</scope>
    <source>
        <strain evidence="2 3">JC656</strain>
    </source>
</reference>
<name>A0ABS1JZF6_9MICC</name>
<dbReference type="Pfam" id="PF24551">
    <property type="entry name" value="SH3_Rv0428c"/>
    <property type="match status" value="1"/>
</dbReference>
<dbReference type="RefSeq" id="WP_189693186.1">
    <property type="nucleotide sequence ID" value="NZ_BNCM01000004.1"/>
</dbReference>
<sequence>MPSSPAHLLSSLPLGTRVVVRSRIDGGFTDALGDLVARDAGTVTVRTRRGDAIVRLETVVAAKPVPPPPAARAPRGRRQPEG</sequence>
<dbReference type="EMBL" id="JAERRC010000012">
    <property type="protein sequence ID" value="MBL0704791.1"/>
    <property type="molecule type" value="Genomic_DNA"/>
</dbReference>
<dbReference type="InterPro" id="IPR056934">
    <property type="entry name" value="SH3_Rv0428c"/>
</dbReference>
<evidence type="ECO:0000313" key="2">
    <source>
        <dbReference type="EMBL" id="MBL0704791.1"/>
    </source>
</evidence>
<feature type="domain" description="Histone acetyltransferase Rv0428c-like SH3" evidence="1">
    <location>
        <begin position="13"/>
        <end position="63"/>
    </location>
</feature>
<evidence type="ECO:0000313" key="3">
    <source>
        <dbReference type="Proteomes" id="UP000639051"/>
    </source>
</evidence>
<evidence type="ECO:0000259" key="1">
    <source>
        <dbReference type="Pfam" id="PF24551"/>
    </source>
</evidence>
<proteinExistence type="predicted"/>
<keyword evidence="3" id="KW-1185">Reference proteome</keyword>